<dbReference type="GO" id="GO:0004175">
    <property type="term" value="F:endopeptidase activity"/>
    <property type="evidence" value="ECO:0007669"/>
    <property type="project" value="TreeGrafter"/>
</dbReference>
<dbReference type="GO" id="GO:0016485">
    <property type="term" value="P:protein processing"/>
    <property type="evidence" value="ECO:0007669"/>
    <property type="project" value="TreeGrafter"/>
</dbReference>
<accession>A0A540VCM5</accession>
<name>A0A540VCM5_9CHLR</name>
<dbReference type="EMBL" id="VIGC01000023">
    <property type="protein sequence ID" value="TQE94501.1"/>
    <property type="molecule type" value="Genomic_DNA"/>
</dbReference>
<sequence length="186" mass="19736">MTEQRTPPAVSAAPYLLILGYGNTLRRDDGAGCFLAQALARCWQARGLPVRLETGHQLVPEMALEIAAPAVAAVLFVDAAKGLSTWRLQPVCLESSMEGGGHTLSPAGLLAHARLFRNELPPAWLLTIPGRDFGHGEGLDSHTRLILRDVLEHALPLWQRIAGSTNGRLSLASQASGGVAFGGGME</sequence>
<proteinExistence type="predicted"/>
<dbReference type="InParanoid" id="A0A540VCM5"/>
<dbReference type="Proteomes" id="UP000317371">
    <property type="component" value="Unassembled WGS sequence"/>
</dbReference>
<reference evidence="1 2" key="1">
    <citation type="submission" date="2019-06" db="EMBL/GenBank/DDBJ databases">
        <title>Genome sequence of Litorilinea aerophila BAA-2444.</title>
        <authorList>
            <person name="Maclea K.S."/>
            <person name="Maurais E.G."/>
            <person name="Iannazzi L.C."/>
        </authorList>
    </citation>
    <scope>NUCLEOTIDE SEQUENCE [LARGE SCALE GENOMIC DNA]</scope>
    <source>
        <strain evidence="1 2">ATCC BAA-2444</strain>
    </source>
</reference>
<evidence type="ECO:0000313" key="2">
    <source>
        <dbReference type="Proteomes" id="UP000317371"/>
    </source>
</evidence>
<dbReference type="AlphaFoldDB" id="A0A540VCM5"/>
<protein>
    <submittedName>
        <fullName evidence="1">Hydrogenase</fullName>
    </submittedName>
</protein>
<gene>
    <name evidence="1" type="ORF">FKZ61_16480</name>
</gene>
<comment type="caution">
    <text evidence="1">The sequence shown here is derived from an EMBL/GenBank/DDBJ whole genome shotgun (WGS) entry which is preliminary data.</text>
</comment>
<dbReference type="SUPFAM" id="SSF53163">
    <property type="entry name" value="HybD-like"/>
    <property type="match status" value="1"/>
</dbReference>
<organism evidence="1 2">
    <name type="scientific">Litorilinea aerophila</name>
    <dbReference type="NCBI Taxonomy" id="1204385"/>
    <lineage>
        <taxon>Bacteria</taxon>
        <taxon>Bacillati</taxon>
        <taxon>Chloroflexota</taxon>
        <taxon>Caldilineae</taxon>
        <taxon>Caldilineales</taxon>
        <taxon>Caldilineaceae</taxon>
        <taxon>Litorilinea</taxon>
    </lineage>
</organism>
<dbReference type="InterPro" id="IPR000671">
    <property type="entry name" value="Peptidase_A31"/>
</dbReference>
<keyword evidence="2" id="KW-1185">Reference proteome</keyword>
<dbReference type="OrthoDB" id="9808862at2"/>
<dbReference type="RefSeq" id="WP_141611248.1">
    <property type="nucleotide sequence ID" value="NZ_VIGC02000023.1"/>
</dbReference>
<dbReference type="PANTHER" id="PTHR30302:SF5">
    <property type="entry name" value="SLR1876 PROTEIN"/>
    <property type="match status" value="1"/>
</dbReference>
<evidence type="ECO:0000313" key="1">
    <source>
        <dbReference type="EMBL" id="TQE94501.1"/>
    </source>
</evidence>
<dbReference type="InterPro" id="IPR023430">
    <property type="entry name" value="Pept_HybD-like_dom_sf"/>
</dbReference>
<dbReference type="GO" id="GO:0008047">
    <property type="term" value="F:enzyme activator activity"/>
    <property type="evidence" value="ECO:0007669"/>
    <property type="project" value="InterPro"/>
</dbReference>
<dbReference type="PANTHER" id="PTHR30302">
    <property type="entry name" value="HYDROGENASE 1 MATURATION PROTEASE"/>
    <property type="match status" value="1"/>
</dbReference>
<dbReference type="Gene3D" id="3.40.50.1450">
    <property type="entry name" value="HybD-like"/>
    <property type="match status" value="1"/>
</dbReference>